<dbReference type="Pfam" id="PF01594">
    <property type="entry name" value="AI-2E_transport"/>
    <property type="match status" value="1"/>
</dbReference>
<dbReference type="GO" id="GO:0016020">
    <property type="term" value="C:membrane"/>
    <property type="evidence" value="ECO:0007669"/>
    <property type="project" value="UniProtKB-SubCell"/>
</dbReference>
<keyword evidence="8" id="KW-1185">Reference proteome</keyword>
<dbReference type="AlphaFoldDB" id="A0A099FEE0"/>
<dbReference type="InterPro" id="IPR002549">
    <property type="entry name" value="AI-2E-like"/>
</dbReference>
<proteinExistence type="inferred from homology"/>
<dbReference type="EMBL" id="JRKS01000004">
    <property type="protein sequence ID" value="KGJ09135.1"/>
    <property type="molecule type" value="Genomic_DNA"/>
</dbReference>
<keyword evidence="5 6" id="KW-0472">Membrane</keyword>
<dbReference type="PANTHER" id="PTHR21716">
    <property type="entry name" value="TRANSMEMBRANE PROTEIN"/>
    <property type="match status" value="1"/>
</dbReference>
<name>A0A099FEE0_9RHOB</name>
<gene>
    <name evidence="7" type="ORF">IC63_02625</name>
</gene>
<comment type="similarity">
    <text evidence="2">Belongs to the autoinducer-2 exporter (AI-2E) (TC 2.A.86) family.</text>
</comment>
<dbReference type="Proteomes" id="UP000029917">
    <property type="component" value="Unassembled WGS sequence"/>
</dbReference>
<reference evidence="7 8" key="2">
    <citation type="submission" date="2014-10" db="EMBL/GenBank/DDBJ databases">
        <title>Paracoccus sanguinis sp. nov., isolated from clinical specimens of New York State patients.</title>
        <authorList>
            <person name="Mingle L.A."/>
            <person name="Cole J.A."/>
            <person name="Lapierre P."/>
            <person name="Musser K.A."/>
        </authorList>
    </citation>
    <scope>NUCLEOTIDE SEQUENCE [LARGE SCALE GENOMIC DNA]</scope>
    <source>
        <strain evidence="7 8">HAMBI 3106</strain>
    </source>
</reference>
<keyword evidence="3 6" id="KW-0812">Transmembrane</keyword>
<keyword evidence="4 6" id="KW-1133">Transmembrane helix</keyword>
<evidence type="ECO:0000256" key="3">
    <source>
        <dbReference type="ARBA" id="ARBA00022692"/>
    </source>
</evidence>
<evidence type="ECO:0000256" key="6">
    <source>
        <dbReference type="SAM" id="Phobius"/>
    </source>
</evidence>
<evidence type="ECO:0000256" key="5">
    <source>
        <dbReference type="ARBA" id="ARBA00023136"/>
    </source>
</evidence>
<sequence length="359" mass="38917">MLVMLKPRTIWLLVGLAVVLSVIDRAGGVLLPFVLGTAIAYFLDPVADRLERLGFSRAWAVAIIALAATSAIAAAALWLLPTLVGQVRQAVEAMPRAVRSGFDFLNLRFPELMEDGSFVRQFLTDVTERIRQTALGLLGGTLSTVISAVGTLFIFIATPTVAIYLLYDWDRLVAGVNRRLPPEQAPLIRRLAADIDGVLTGFVWGQLVVGSLLATFYSTVLMMLGLNYGLLIGLASGILNFIPYLGSFSGFVLATGVALVQFWGDWWKIALVALVFVFGQVVEGNFVTPRIVGDSVKLHPVWLLLALAVGGALFGFAGLLLAVPIAAALGVVVRYYDAEYRAAIRRRRTRPQPEPPRPD</sequence>
<dbReference type="STRING" id="690417.IC63_02625"/>
<feature type="transmembrane region" description="Helical" evidence="6">
    <location>
        <begin position="213"/>
        <end position="234"/>
    </location>
</feature>
<evidence type="ECO:0000256" key="2">
    <source>
        <dbReference type="ARBA" id="ARBA00009773"/>
    </source>
</evidence>
<comment type="caution">
    <text evidence="7">The sequence shown here is derived from an EMBL/GenBank/DDBJ whole genome shotgun (WGS) entry which is preliminary data.</text>
</comment>
<comment type="subcellular location">
    <subcellularLocation>
        <location evidence="1">Membrane</location>
        <topology evidence="1">Multi-pass membrane protein</topology>
    </subcellularLocation>
</comment>
<feature type="transmembrane region" description="Helical" evidence="6">
    <location>
        <begin position="59"/>
        <end position="80"/>
    </location>
</feature>
<feature type="transmembrane region" description="Helical" evidence="6">
    <location>
        <begin position="300"/>
        <end position="333"/>
    </location>
</feature>
<organism evidence="7 8">
    <name type="scientific">Paracoccus sphaerophysae</name>
    <dbReference type="NCBI Taxonomy" id="690417"/>
    <lineage>
        <taxon>Bacteria</taxon>
        <taxon>Pseudomonadati</taxon>
        <taxon>Pseudomonadota</taxon>
        <taxon>Alphaproteobacteria</taxon>
        <taxon>Rhodobacterales</taxon>
        <taxon>Paracoccaceae</taxon>
        <taxon>Paracoccus</taxon>
    </lineage>
</organism>
<accession>A0A099FEE0</accession>
<dbReference type="GO" id="GO:0055085">
    <property type="term" value="P:transmembrane transport"/>
    <property type="evidence" value="ECO:0007669"/>
    <property type="project" value="TreeGrafter"/>
</dbReference>
<reference evidence="7 8" key="1">
    <citation type="submission" date="2014-09" db="EMBL/GenBank/DDBJ databases">
        <authorList>
            <person name="McGinnis J.M."/>
            <person name="Wolfgang W.J."/>
        </authorList>
    </citation>
    <scope>NUCLEOTIDE SEQUENCE [LARGE SCALE GENOMIC DNA]</scope>
    <source>
        <strain evidence="7 8">HAMBI 3106</strain>
    </source>
</reference>
<evidence type="ECO:0008006" key="9">
    <source>
        <dbReference type="Google" id="ProtNLM"/>
    </source>
</evidence>
<evidence type="ECO:0000313" key="7">
    <source>
        <dbReference type="EMBL" id="KGJ09135.1"/>
    </source>
</evidence>
<feature type="transmembrane region" description="Helical" evidence="6">
    <location>
        <begin position="269"/>
        <end position="288"/>
    </location>
</feature>
<evidence type="ECO:0000256" key="1">
    <source>
        <dbReference type="ARBA" id="ARBA00004141"/>
    </source>
</evidence>
<protein>
    <recommendedName>
        <fullName evidence="9">AI-2E family transporter</fullName>
    </recommendedName>
</protein>
<feature type="transmembrane region" description="Helical" evidence="6">
    <location>
        <begin position="241"/>
        <end position="263"/>
    </location>
</feature>
<evidence type="ECO:0000256" key="4">
    <source>
        <dbReference type="ARBA" id="ARBA00022989"/>
    </source>
</evidence>
<evidence type="ECO:0000313" key="8">
    <source>
        <dbReference type="Proteomes" id="UP000029917"/>
    </source>
</evidence>
<dbReference type="PANTHER" id="PTHR21716:SF64">
    <property type="entry name" value="AI-2 TRANSPORT PROTEIN TQSA"/>
    <property type="match status" value="1"/>
</dbReference>
<feature type="transmembrane region" description="Helical" evidence="6">
    <location>
        <begin position="145"/>
        <end position="167"/>
    </location>
</feature>
<feature type="transmembrane region" description="Helical" evidence="6">
    <location>
        <begin position="31"/>
        <end position="47"/>
    </location>
</feature>